<dbReference type="Gene3D" id="3.90.190.10">
    <property type="entry name" value="Protein tyrosine phosphatase superfamily"/>
    <property type="match status" value="1"/>
</dbReference>
<reference evidence="1 2" key="1">
    <citation type="submission" date="2021-06" db="EMBL/GenBank/DDBJ databases">
        <authorList>
            <person name="Palmer J.M."/>
        </authorList>
    </citation>
    <scope>NUCLEOTIDE SEQUENCE [LARGE SCALE GENOMIC DNA]</scope>
    <source>
        <strain evidence="1 2">GA_2019</strain>
        <tissue evidence="1">Muscle</tissue>
    </source>
</reference>
<accession>A0ABV0MRX6</accession>
<proteinExistence type="predicted"/>
<dbReference type="Proteomes" id="UP001476798">
    <property type="component" value="Unassembled WGS sequence"/>
</dbReference>
<sequence length="149" mass="16967">AHTAEAQHPTIQYSFIYQALLEYYLYGDTELDVCSLESHLQRLHNTRAPHDRLGLEEEFRKLTNVRIMKENMRTGNLPANMRKNRVLQIIPCKNGFYAPNRLQAEGLFYRNPGPPVSHCGGLLEDGVGVEVSLNRYAHRTQRKGAGTVC</sequence>
<organism evidence="1 2">
    <name type="scientific">Goodea atripinnis</name>
    <dbReference type="NCBI Taxonomy" id="208336"/>
    <lineage>
        <taxon>Eukaryota</taxon>
        <taxon>Metazoa</taxon>
        <taxon>Chordata</taxon>
        <taxon>Craniata</taxon>
        <taxon>Vertebrata</taxon>
        <taxon>Euteleostomi</taxon>
        <taxon>Actinopterygii</taxon>
        <taxon>Neopterygii</taxon>
        <taxon>Teleostei</taxon>
        <taxon>Neoteleostei</taxon>
        <taxon>Acanthomorphata</taxon>
        <taxon>Ovalentaria</taxon>
        <taxon>Atherinomorphae</taxon>
        <taxon>Cyprinodontiformes</taxon>
        <taxon>Goodeidae</taxon>
        <taxon>Goodea</taxon>
    </lineage>
</organism>
<comment type="caution">
    <text evidence="1">The sequence shown here is derived from an EMBL/GenBank/DDBJ whole genome shotgun (WGS) entry which is preliminary data.</text>
</comment>
<evidence type="ECO:0000313" key="1">
    <source>
        <dbReference type="EMBL" id="MEQ2161188.1"/>
    </source>
</evidence>
<gene>
    <name evidence="1" type="ORF">GOODEAATRI_007253</name>
</gene>
<name>A0ABV0MRX6_9TELE</name>
<evidence type="ECO:0000313" key="2">
    <source>
        <dbReference type="Proteomes" id="UP001476798"/>
    </source>
</evidence>
<feature type="non-terminal residue" evidence="1">
    <location>
        <position position="1"/>
    </location>
</feature>
<protein>
    <submittedName>
        <fullName evidence="1">Uncharacterized protein</fullName>
    </submittedName>
</protein>
<dbReference type="EMBL" id="JAHRIO010010358">
    <property type="protein sequence ID" value="MEQ2161188.1"/>
    <property type="molecule type" value="Genomic_DNA"/>
</dbReference>
<dbReference type="InterPro" id="IPR029021">
    <property type="entry name" value="Prot-tyrosine_phosphatase-like"/>
</dbReference>
<dbReference type="SUPFAM" id="SSF52799">
    <property type="entry name" value="(Phosphotyrosine protein) phosphatases II"/>
    <property type="match status" value="1"/>
</dbReference>
<keyword evidence="2" id="KW-1185">Reference proteome</keyword>